<reference evidence="12 13" key="1">
    <citation type="submission" date="2019-03" db="EMBL/GenBank/DDBJ databases">
        <title>Whole genome sequence of a novel Rubrobacter taiwanensis strain, isolated from Yellowstone National Park.</title>
        <authorList>
            <person name="Freed S."/>
            <person name="Ramaley R.F."/>
            <person name="Kyndt J.A."/>
        </authorList>
    </citation>
    <scope>NUCLEOTIDE SEQUENCE [LARGE SCALE GENOMIC DNA]</scope>
    <source>
        <strain evidence="12 13">Yellowstone</strain>
    </source>
</reference>
<comment type="pathway">
    <text evidence="2 9">Glycan biosynthesis; glycogen biosynthesis.</text>
</comment>
<dbReference type="GO" id="GO:0005978">
    <property type="term" value="P:glycogen biosynthetic process"/>
    <property type="evidence" value="ECO:0007669"/>
    <property type="project" value="UniProtKB-UniRule"/>
</dbReference>
<dbReference type="GO" id="GO:0003844">
    <property type="term" value="F:1,4-alpha-glucan branching enzyme activity"/>
    <property type="evidence" value="ECO:0007669"/>
    <property type="project" value="UniProtKB-UniRule"/>
</dbReference>
<evidence type="ECO:0000256" key="10">
    <source>
        <dbReference type="PIRSR" id="PIRSR000463-1"/>
    </source>
</evidence>
<evidence type="ECO:0000256" key="4">
    <source>
        <dbReference type="ARBA" id="ARBA00022600"/>
    </source>
</evidence>
<dbReference type="InterPro" id="IPR006047">
    <property type="entry name" value="GH13_cat_dom"/>
</dbReference>
<keyword evidence="8 9" id="KW-0119">Carbohydrate metabolism</keyword>
<dbReference type="InterPro" id="IPR014756">
    <property type="entry name" value="Ig_E-set"/>
</dbReference>
<dbReference type="InterPro" id="IPR004193">
    <property type="entry name" value="Glyco_hydro_13_N"/>
</dbReference>
<protein>
    <recommendedName>
        <fullName evidence="9">1,4-alpha-glucan branching enzyme GlgB</fullName>
        <ecNumber evidence="9">2.4.1.18</ecNumber>
    </recommendedName>
    <alternativeName>
        <fullName evidence="9">1,4-alpha-D-glucan:1,4-alpha-D-glucan 6-glucosyl-transferase</fullName>
    </alternativeName>
    <alternativeName>
        <fullName evidence="9">Alpha-(1-&gt;4)-glucan branching enzyme</fullName>
    </alternativeName>
    <alternativeName>
        <fullName evidence="9">Glycogen branching enzyme</fullName>
        <shortName evidence="9">BE</shortName>
    </alternativeName>
</protein>
<proteinExistence type="inferred from homology"/>
<dbReference type="SUPFAM" id="SSF81296">
    <property type="entry name" value="E set domains"/>
    <property type="match status" value="2"/>
</dbReference>
<dbReference type="EMBL" id="SKBU01000001">
    <property type="protein sequence ID" value="TCJ20769.1"/>
    <property type="molecule type" value="Genomic_DNA"/>
</dbReference>
<dbReference type="SUPFAM" id="SSF51011">
    <property type="entry name" value="Glycosyl hydrolase domain"/>
    <property type="match status" value="1"/>
</dbReference>
<comment type="caution">
    <text evidence="12">The sequence shown here is derived from an EMBL/GenBank/DDBJ whole genome shotgun (WGS) entry which is preliminary data.</text>
</comment>
<keyword evidence="4 9" id="KW-0321">Glycogen metabolism</keyword>
<dbReference type="OrthoDB" id="9800174at2"/>
<dbReference type="PANTHER" id="PTHR43651">
    <property type="entry name" value="1,4-ALPHA-GLUCAN-BRANCHING ENZYME"/>
    <property type="match status" value="1"/>
</dbReference>
<comment type="catalytic activity">
    <reaction evidence="1 9">
        <text>Transfers a segment of a (1-&gt;4)-alpha-D-glucan chain to a primary hydroxy group in a similar glucan chain.</text>
        <dbReference type="EC" id="2.4.1.18"/>
    </reaction>
</comment>
<dbReference type="PIRSF" id="PIRSF000463">
    <property type="entry name" value="GlgB"/>
    <property type="match status" value="1"/>
</dbReference>
<dbReference type="InterPro" id="IPR037439">
    <property type="entry name" value="Branching_enzy"/>
</dbReference>
<dbReference type="Gene3D" id="2.60.40.1180">
    <property type="entry name" value="Golgi alpha-mannosidase II"/>
    <property type="match status" value="1"/>
</dbReference>
<dbReference type="InterPro" id="IPR006048">
    <property type="entry name" value="A-amylase/branching_C"/>
</dbReference>
<comment type="subunit">
    <text evidence="9">Monomer.</text>
</comment>
<dbReference type="HAMAP" id="MF_00685">
    <property type="entry name" value="GlgB"/>
    <property type="match status" value="1"/>
</dbReference>
<evidence type="ECO:0000256" key="8">
    <source>
        <dbReference type="ARBA" id="ARBA00023277"/>
    </source>
</evidence>
<comment type="function">
    <text evidence="9">Catalyzes the formation of the alpha-1,6-glucosidic linkages in glycogen by scission of a 1,4-alpha-linked oligosaccharide from growing alpha-1,4-glucan chains and the subsequent attachment of the oligosaccharide to the alpha-1,6 position.</text>
</comment>
<evidence type="ECO:0000313" key="13">
    <source>
        <dbReference type="Proteomes" id="UP000295244"/>
    </source>
</evidence>
<dbReference type="NCBIfam" id="TIGR01515">
    <property type="entry name" value="branching_enzym"/>
    <property type="match status" value="1"/>
</dbReference>
<dbReference type="GO" id="GO:0043169">
    <property type="term" value="F:cation binding"/>
    <property type="evidence" value="ECO:0007669"/>
    <property type="project" value="InterPro"/>
</dbReference>
<dbReference type="EC" id="2.4.1.18" evidence="9"/>
<evidence type="ECO:0000259" key="11">
    <source>
        <dbReference type="SMART" id="SM00642"/>
    </source>
</evidence>
<dbReference type="CDD" id="cd02855">
    <property type="entry name" value="E_set_GBE_prok_N"/>
    <property type="match status" value="1"/>
</dbReference>
<evidence type="ECO:0000256" key="6">
    <source>
        <dbReference type="ARBA" id="ARBA00022679"/>
    </source>
</evidence>
<dbReference type="InterPro" id="IPR013783">
    <property type="entry name" value="Ig-like_fold"/>
</dbReference>
<dbReference type="InterPro" id="IPR006407">
    <property type="entry name" value="GlgB"/>
</dbReference>
<feature type="domain" description="Glycosyl hydrolase family 13 catalytic" evidence="11">
    <location>
        <begin position="248"/>
        <end position="602"/>
    </location>
</feature>
<dbReference type="InterPro" id="IPR044143">
    <property type="entry name" value="GlgB_N_E_set_prok"/>
</dbReference>
<dbReference type="FunFam" id="2.60.40.10:FF:000169">
    <property type="entry name" value="1,4-alpha-glucan branching enzyme GlgB"/>
    <property type="match status" value="1"/>
</dbReference>
<dbReference type="InterPro" id="IPR054169">
    <property type="entry name" value="GlgB_N"/>
</dbReference>
<dbReference type="CDD" id="cd11322">
    <property type="entry name" value="AmyAc_Glg_BE"/>
    <property type="match status" value="1"/>
</dbReference>
<dbReference type="Gene3D" id="2.60.40.10">
    <property type="entry name" value="Immunoglobulins"/>
    <property type="match status" value="1"/>
</dbReference>
<dbReference type="SUPFAM" id="SSF51445">
    <property type="entry name" value="(Trans)glycosidases"/>
    <property type="match status" value="1"/>
</dbReference>
<evidence type="ECO:0000313" key="12">
    <source>
        <dbReference type="EMBL" id="TCJ20769.1"/>
    </source>
</evidence>
<dbReference type="AlphaFoldDB" id="A0A4R1BSF4"/>
<dbReference type="Pfam" id="PF02806">
    <property type="entry name" value="Alpha-amylase_C"/>
    <property type="match status" value="1"/>
</dbReference>
<dbReference type="NCBIfam" id="NF003811">
    <property type="entry name" value="PRK05402.1"/>
    <property type="match status" value="1"/>
</dbReference>
<keyword evidence="7 9" id="KW-0320">Glycogen biosynthesis</keyword>
<evidence type="ECO:0000256" key="7">
    <source>
        <dbReference type="ARBA" id="ARBA00023056"/>
    </source>
</evidence>
<evidence type="ECO:0000256" key="9">
    <source>
        <dbReference type="HAMAP-Rule" id="MF_00685"/>
    </source>
</evidence>
<keyword evidence="6 9" id="KW-0808">Transferase</keyword>
<accession>A0A4R1BSF4</accession>
<feature type="active site" description="Proton donor" evidence="9 10">
    <location>
        <position position="458"/>
    </location>
</feature>
<dbReference type="FunFam" id="2.60.40.1180:FF:000002">
    <property type="entry name" value="1,4-alpha-glucan branching enzyme GlgB"/>
    <property type="match status" value="1"/>
</dbReference>
<dbReference type="GO" id="GO:0005829">
    <property type="term" value="C:cytosol"/>
    <property type="evidence" value="ECO:0007669"/>
    <property type="project" value="TreeGrafter"/>
</dbReference>
<feature type="active site" description="Nucleophile" evidence="9 10">
    <location>
        <position position="405"/>
    </location>
</feature>
<dbReference type="PANTHER" id="PTHR43651:SF3">
    <property type="entry name" value="1,4-ALPHA-GLUCAN-BRANCHING ENZYME"/>
    <property type="match status" value="1"/>
</dbReference>
<dbReference type="Gene3D" id="3.20.20.80">
    <property type="entry name" value="Glycosidases"/>
    <property type="match status" value="1"/>
</dbReference>
<keyword evidence="13" id="KW-1185">Reference proteome</keyword>
<keyword evidence="5 9" id="KW-0328">Glycosyltransferase</keyword>
<dbReference type="Pfam" id="PF22019">
    <property type="entry name" value="GlgB_N"/>
    <property type="match status" value="1"/>
</dbReference>
<dbReference type="InterPro" id="IPR013780">
    <property type="entry name" value="Glyco_hydro_b"/>
</dbReference>
<dbReference type="NCBIfam" id="NF008967">
    <property type="entry name" value="PRK12313.1"/>
    <property type="match status" value="1"/>
</dbReference>
<evidence type="ECO:0000256" key="2">
    <source>
        <dbReference type="ARBA" id="ARBA00004964"/>
    </source>
</evidence>
<dbReference type="GO" id="GO:0004553">
    <property type="term" value="F:hydrolase activity, hydrolyzing O-glycosyl compounds"/>
    <property type="evidence" value="ECO:0007669"/>
    <property type="project" value="InterPro"/>
</dbReference>
<sequence>MKFDDAVRAIVAGDHPDPFSFLGMHRDAKGGPVVRTFLPGAESVEVVSRAGRPLGKLRQVHPDGLFAGPVEEEDRGYRLRVSYEEGGELELEDAYRFGPTLGELDVYLLGEGSHLRLYEKLGAHLTEIGGVRGVRFAVWAPNARRVSVVGDFNAWDGRRHAMRLHPGVGVWEIFIPGVEEGALYKYEIKGKSGELLPLKADPCGFRAERPPGTASIVHDLSRYEWGDGEWMAGRAGRNALDAPIAIYEVHLGSWRRKEGNRYLTYRELAEELVPYVREMGYTHVEFLPPTEHPFDGSWGYQPVGLFAPTSRFGTPDDFKYLVDSLHRAEIGVIVDWVPAHFPEDPHGLGYFDGTHLYEHADPRRGRHMDWGTLVFNYGRNEVRNYLISNALFWLSEYHIDALRVDAVASMLYLDYSRGEGEWVPNEYGGNEDLEAVAFIRRLNELVYEQHPDAATIAEESTAWPMVSRPTYLGGLGFGYKWNMGWMHDTLEYMSRDPIHRSYHHDRLTFGLIYAFNENFILPLSHDEVVHGKGSLIGKMPGDEWQRFANLRLYYAFMYGHPGKQLLFMGGEFAQSSEWDHDRSLDWHLLEHPNHRGVQALVRDLNELYRTEPALHEQDFVPEGFEWVDASDSANSVISFLRKSRSGDPVLIVCNFTPVVRHGYRVGAPAGGCYAELLNTDAGEYGGSGVGNGGGVEAEAVPAHGRPYSLELTLPPLGALFLKPAG</sequence>
<dbReference type="SMART" id="SM00642">
    <property type="entry name" value="Aamy"/>
    <property type="match status" value="1"/>
</dbReference>
<comment type="similarity">
    <text evidence="3 9">Belongs to the glycosyl hydrolase 13 family. GlgB subfamily.</text>
</comment>
<dbReference type="Proteomes" id="UP000295244">
    <property type="component" value="Unassembled WGS sequence"/>
</dbReference>
<evidence type="ECO:0000256" key="3">
    <source>
        <dbReference type="ARBA" id="ARBA00009000"/>
    </source>
</evidence>
<evidence type="ECO:0000256" key="5">
    <source>
        <dbReference type="ARBA" id="ARBA00022676"/>
    </source>
</evidence>
<dbReference type="InterPro" id="IPR017853">
    <property type="entry name" value="GH"/>
</dbReference>
<dbReference type="FunFam" id="3.20.20.80:FF:000003">
    <property type="entry name" value="1,4-alpha-glucan branching enzyme GlgB"/>
    <property type="match status" value="1"/>
</dbReference>
<dbReference type="RefSeq" id="WP_132687227.1">
    <property type="nucleotide sequence ID" value="NZ_SKBU01000001.1"/>
</dbReference>
<gene>
    <name evidence="9 12" type="primary">glgB</name>
    <name evidence="12" type="ORF">E0L93_00645</name>
</gene>
<dbReference type="UniPathway" id="UPA00164"/>
<organism evidence="12 13">
    <name type="scientific">Rubrobacter taiwanensis</name>
    <dbReference type="NCBI Taxonomy" id="185139"/>
    <lineage>
        <taxon>Bacteria</taxon>
        <taxon>Bacillati</taxon>
        <taxon>Actinomycetota</taxon>
        <taxon>Rubrobacteria</taxon>
        <taxon>Rubrobacterales</taxon>
        <taxon>Rubrobacteraceae</taxon>
        <taxon>Rubrobacter</taxon>
    </lineage>
</organism>
<evidence type="ECO:0000256" key="1">
    <source>
        <dbReference type="ARBA" id="ARBA00000826"/>
    </source>
</evidence>
<name>A0A4R1BSF4_9ACTN</name>
<dbReference type="Pfam" id="PF02922">
    <property type="entry name" value="CBM_48"/>
    <property type="match status" value="1"/>
</dbReference>